<accession>A0AAV4PTW3</accession>
<organism evidence="2 3">
    <name type="scientific">Caerostris darwini</name>
    <dbReference type="NCBI Taxonomy" id="1538125"/>
    <lineage>
        <taxon>Eukaryota</taxon>
        <taxon>Metazoa</taxon>
        <taxon>Ecdysozoa</taxon>
        <taxon>Arthropoda</taxon>
        <taxon>Chelicerata</taxon>
        <taxon>Arachnida</taxon>
        <taxon>Araneae</taxon>
        <taxon>Araneomorphae</taxon>
        <taxon>Entelegynae</taxon>
        <taxon>Araneoidea</taxon>
        <taxon>Araneidae</taxon>
        <taxon>Caerostris</taxon>
    </lineage>
</organism>
<evidence type="ECO:0000313" key="3">
    <source>
        <dbReference type="Proteomes" id="UP001054837"/>
    </source>
</evidence>
<proteinExistence type="predicted"/>
<sequence>MQKGKEEFSGAGGGKGRRHVTNSFSSKSEAQGKFGHHSLHLLPFPPPAPENSSFPFCIRWREIMNNIRKPLHTSQAADFGNEITSRYDCLPAFQNIALHASHFAQRRKK</sequence>
<keyword evidence="3" id="KW-1185">Reference proteome</keyword>
<dbReference type="AlphaFoldDB" id="A0AAV4PTW3"/>
<evidence type="ECO:0000256" key="1">
    <source>
        <dbReference type="SAM" id="MobiDB-lite"/>
    </source>
</evidence>
<dbReference type="Proteomes" id="UP001054837">
    <property type="component" value="Unassembled WGS sequence"/>
</dbReference>
<dbReference type="EMBL" id="BPLQ01003521">
    <property type="protein sequence ID" value="GIY01058.1"/>
    <property type="molecule type" value="Genomic_DNA"/>
</dbReference>
<reference evidence="2 3" key="1">
    <citation type="submission" date="2021-06" db="EMBL/GenBank/DDBJ databases">
        <title>Caerostris darwini draft genome.</title>
        <authorList>
            <person name="Kono N."/>
            <person name="Arakawa K."/>
        </authorList>
    </citation>
    <scope>NUCLEOTIDE SEQUENCE [LARGE SCALE GENOMIC DNA]</scope>
</reference>
<comment type="caution">
    <text evidence="2">The sequence shown here is derived from an EMBL/GenBank/DDBJ whole genome shotgun (WGS) entry which is preliminary data.</text>
</comment>
<feature type="region of interest" description="Disordered" evidence="1">
    <location>
        <begin position="1"/>
        <end position="31"/>
    </location>
</feature>
<evidence type="ECO:0000313" key="2">
    <source>
        <dbReference type="EMBL" id="GIY01058.1"/>
    </source>
</evidence>
<name>A0AAV4PTW3_9ARAC</name>
<protein>
    <submittedName>
        <fullName evidence="2">Uncharacterized protein</fullName>
    </submittedName>
</protein>
<gene>
    <name evidence="2" type="ORF">CDAR_419411</name>
</gene>